<accession>A0A8S5UX43</accession>
<protein>
    <submittedName>
        <fullName evidence="2">Uncharacterized protein</fullName>
    </submittedName>
</protein>
<dbReference type="EMBL" id="BK016157">
    <property type="protein sequence ID" value="DAF98934.1"/>
    <property type="molecule type" value="Genomic_DNA"/>
</dbReference>
<evidence type="ECO:0000313" key="2">
    <source>
        <dbReference type="EMBL" id="DAF98934.1"/>
    </source>
</evidence>
<name>A0A8S5UX43_9CAUD</name>
<organism evidence="2">
    <name type="scientific">Siphoviridae sp. ctzO58</name>
    <dbReference type="NCBI Taxonomy" id="2825748"/>
    <lineage>
        <taxon>Viruses</taxon>
        <taxon>Duplodnaviria</taxon>
        <taxon>Heunggongvirae</taxon>
        <taxon>Uroviricota</taxon>
        <taxon>Caudoviricetes</taxon>
    </lineage>
</organism>
<proteinExistence type="predicted"/>
<evidence type="ECO:0000256" key="1">
    <source>
        <dbReference type="SAM" id="MobiDB-lite"/>
    </source>
</evidence>
<sequence length="371" mass="40087">MNMNCAYNEKNDIFHVVRGNDFPIRICLWSKGLTFGQDRAYELEDCSEIMAKVVGSDRKVAVKARFVTTNEIRGLVETGSLPIGDYGVEVVFVNGSGIKKRILQHGVIRVASCNDASGVQEDSCIVNLYVDKETSGSGDVPDPTPGESCKPDSELSETSENCVQNRVVTGAIRELQDYCFPTSLEASISPSSAEWTGNSVEVSVSFRVLRNSKPVVADTVQIQFNGETKTLENVAEGSEKFTLSTQGYKSGSVTAKKGSTTIKNSPRSISANLYLPVYYGFSKATTGNELTITSLTKGGSSLNGTKTLNNDDATKYLWLCVPNTMSINKVTSGGFDVPFLAPVEASTPLGTYKCYRTRDLPGTDSMTIVIS</sequence>
<reference evidence="2" key="1">
    <citation type="journal article" date="2021" name="Proc. Natl. Acad. Sci. U.S.A.">
        <title>A Catalog of Tens of Thousands of Viruses from Human Metagenomes Reveals Hidden Associations with Chronic Diseases.</title>
        <authorList>
            <person name="Tisza M.J."/>
            <person name="Buck C.B."/>
        </authorList>
    </citation>
    <scope>NUCLEOTIDE SEQUENCE</scope>
    <source>
        <strain evidence="2">CtzO58</strain>
    </source>
</reference>
<feature type="region of interest" description="Disordered" evidence="1">
    <location>
        <begin position="135"/>
        <end position="157"/>
    </location>
</feature>